<protein>
    <submittedName>
        <fullName evidence="8">Aste57867_5779 protein</fullName>
    </submittedName>
</protein>
<evidence type="ECO:0000256" key="4">
    <source>
        <dbReference type="ARBA" id="ARBA00023069"/>
    </source>
</evidence>
<proteinExistence type="predicted"/>
<dbReference type="EMBL" id="VJMH01002202">
    <property type="protein sequence ID" value="KAF0709737.1"/>
    <property type="molecule type" value="Genomic_DNA"/>
</dbReference>
<dbReference type="InterPro" id="IPR023379">
    <property type="entry name" value="BART_dom"/>
</dbReference>
<dbReference type="GO" id="GO:0005737">
    <property type="term" value="C:cytoplasm"/>
    <property type="evidence" value="ECO:0007669"/>
    <property type="project" value="UniProtKB-SubCell"/>
</dbReference>
<keyword evidence="4" id="KW-0969">Cilium</keyword>
<keyword evidence="5" id="KW-0966">Cell projection</keyword>
<dbReference type="InterPro" id="IPR042541">
    <property type="entry name" value="BART_sf"/>
</dbReference>
<dbReference type="GO" id="GO:0005929">
    <property type="term" value="C:cilium"/>
    <property type="evidence" value="ECO:0007669"/>
    <property type="project" value="UniProtKB-SubCell"/>
</dbReference>
<feature type="domain" description="BART" evidence="6">
    <location>
        <begin position="16"/>
        <end position="131"/>
    </location>
</feature>
<evidence type="ECO:0000313" key="9">
    <source>
        <dbReference type="Proteomes" id="UP000332933"/>
    </source>
</evidence>
<dbReference type="EMBL" id="CAADRA010002204">
    <property type="protein sequence ID" value="VFT82803.1"/>
    <property type="molecule type" value="Genomic_DNA"/>
</dbReference>
<organism evidence="8 9">
    <name type="scientific">Aphanomyces stellatus</name>
    <dbReference type="NCBI Taxonomy" id="120398"/>
    <lineage>
        <taxon>Eukaryota</taxon>
        <taxon>Sar</taxon>
        <taxon>Stramenopiles</taxon>
        <taxon>Oomycota</taxon>
        <taxon>Saprolegniomycetes</taxon>
        <taxon>Saprolegniales</taxon>
        <taxon>Verrucalvaceae</taxon>
        <taxon>Aphanomyces</taxon>
    </lineage>
</organism>
<evidence type="ECO:0000256" key="5">
    <source>
        <dbReference type="ARBA" id="ARBA00023273"/>
    </source>
</evidence>
<sequence length="144" mass="16081">MDDTLGEPNLLALPSEERVVDSLLDFCDTGDVKARVDRFIATHAQTFSDFDVHDEWSHETYRLFQEYEALFADAVAAFLDRQEMSPASFDAVMVAVQQAKESNSHANLSLLLSAFDLETFGRRMQDEAIAQQKAAKEADDMGLG</sequence>
<name>A0A485KDC5_9STRA</name>
<comment type="subcellular location">
    <subcellularLocation>
        <location evidence="1">Cell projection</location>
        <location evidence="1">Cilium</location>
    </subcellularLocation>
    <subcellularLocation>
        <location evidence="2">Cytoplasm</location>
    </subcellularLocation>
</comment>
<dbReference type="AlphaFoldDB" id="A0A485KDC5"/>
<evidence type="ECO:0000313" key="8">
    <source>
        <dbReference type="EMBL" id="VFT82803.1"/>
    </source>
</evidence>
<dbReference type="Pfam" id="PF11527">
    <property type="entry name" value="ARL2_Bind_BART"/>
    <property type="match status" value="1"/>
</dbReference>
<evidence type="ECO:0000256" key="1">
    <source>
        <dbReference type="ARBA" id="ARBA00004138"/>
    </source>
</evidence>
<accession>A0A485KDC5</accession>
<reference evidence="7" key="2">
    <citation type="submission" date="2019-06" db="EMBL/GenBank/DDBJ databases">
        <title>Genomics analysis of Aphanomyces spp. identifies a new class of oomycete effector associated with host adaptation.</title>
        <authorList>
            <person name="Gaulin E."/>
        </authorList>
    </citation>
    <scope>NUCLEOTIDE SEQUENCE</scope>
    <source>
        <strain evidence="7">CBS 578.67</strain>
    </source>
</reference>
<evidence type="ECO:0000256" key="3">
    <source>
        <dbReference type="ARBA" id="ARBA00022490"/>
    </source>
</evidence>
<keyword evidence="3" id="KW-0963">Cytoplasm</keyword>
<evidence type="ECO:0000259" key="6">
    <source>
        <dbReference type="Pfam" id="PF11527"/>
    </source>
</evidence>
<dbReference type="Gene3D" id="1.20.1520.10">
    <property type="entry name" value="ADP-ribosylation factor-like 2-binding protein, domain"/>
    <property type="match status" value="1"/>
</dbReference>
<evidence type="ECO:0000313" key="7">
    <source>
        <dbReference type="EMBL" id="KAF0709737.1"/>
    </source>
</evidence>
<reference evidence="8 9" key="1">
    <citation type="submission" date="2019-03" db="EMBL/GenBank/DDBJ databases">
        <authorList>
            <person name="Gaulin E."/>
            <person name="Dumas B."/>
        </authorList>
    </citation>
    <scope>NUCLEOTIDE SEQUENCE [LARGE SCALE GENOMIC DNA]</scope>
    <source>
        <strain evidence="8">CBS 568.67</strain>
    </source>
</reference>
<keyword evidence="9" id="KW-1185">Reference proteome</keyword>
<evidence type="ECO:0000256" key="2">
    <source>
        <dbReference type="ARBA" id="ARBA00004496"/>
    </source>
</evidence>
<dbReference type="Proteomes" id="UP000332933">
    <property type="component" value="Unassembled WGS sequence"/>
</dbReference>
<gene>
    <name evidence="8" type="primary">Aste57867_5779</name>
    <name evidence="7" type="ORF">As57867_005765</name>
    <name evidence="8" type="ORF">ASTE57867_5779</name>
</gene>